<name>A0ABR2MEE9_9ASPA</name>
<evidence type="ECO:0000313" key="2">
    <source>
        <dbReference type="Proteomes" id="UP001412067"/>
    </source>
</evidence>
<dbReference type="Proteomes" id="UP001412067">
    <property type="component" value="Unassembled WGS sequence"/>
</dbReference>
<reference evidence="1 2" key="1">
    <citation type="journal article" date="2022" name="Nat. Plants">
        <title>Genomes of leafy and leafless Platanthera orchids illuminate the evolution of mycoheterotrophy.</title>
        <authorList>
            <person name="Li M.H."/>
            <person name="Liu K.W."/>
            <person name="Li Z."/>
            <person name="Lu H.C."/>
            <person name="Ye Q.L."/>
            <person name="Zhang D."/>
            <person name="Wang J.Y."/>
            <person name="Li Y.F."/>
            <person name="Zhong Z.M."/>
            <person name="Liu X."/>
            <person name="Yu X."/>
            <person name="Liu D.K."/>
            <person name="Tu X.D."/>
            <person name="Liu B."/>
            <person name="Hao Y."/>
            <person name="Liao X.Y."/>
            <person name="Jiang Y.T."/>
            <person name="Sun W.H."/>
            <person name="Chen J."/>
            <person name="Chen Y.Q."/>
            <person name="Ai Y."/>
            <person name="Zhai J.W."/>
            <person name="Wu S.S."/>
            <person name="Zhou Z."/>
            <person name="Hsiao Y.Y."/>
            <person name="Wu W.L."/>
            <person name="Chen Y.Y."/>
            <person name="Lin Y.F."/>
            <person name="Hsu J.L."/>
            <person name="Li C.Y."/>
            <person name="Wang Z.W."/>
            <person name="Zhao X."/>
            <person name="Zhong W.Y."/>
            <person name="Ma X.K."/>
            <person name="Ma L."/>
            <person name="Huang J."/>
            <person name="Chen G.Z."/>
            <person name="Huang M.Z."/>
            <person name="Huang L."/>
            <person name="Peng D.H."/>
            <person name="Luo Y.B."/>
            <person name="Zou S.Q."/>
            <person name="Chen S.P."/>
            <person name="Lan S."/>
            <person name="Tsai W.C."/>
            <person name="Van de Peer Y."/>
            <person name="Liu Z.J."/>
        </authorList>
    </citation>
    <scope>NUCLEOTIDE SEQUENCE [LARGE SCALE GENOMIC DNA]</scope>
    <source>
        <strain evidence="1">Lor288</strain>
    </source>
</reference>
<sequence length="99" mass="11048">MEVKKAIVLMSSPQPDLPSEMESPISSLLVDISQQVQDTIQNMLKMSSEIAGSCVDIVEEIDKCKESAAAKSNILEEEKERFQKAAMDVLQMLRDSQYP</sequence>
<organism evidence="1 2">
    <name type="scientific">Platanthera guangdongensis</name>
    <dbReference type="NCBI Taxonomy" id="2320717"/>
    <lineage>
        <taxon>Eukaryota</taxon>
        <taxon>Viridiplantae</taxon>
        <taxon>Streptophyta</taxon>
        <taxon>Embryophyta</taxon>
        <taxon>Tracheophyta</taxon>
        <taxon>Spermatophyta</taxon>
        <taxon>Magnoliopsida</taxon>
        <taxon>Liliopsida</taxon>
        <taxon>Asparagales</taxon>
        <taxon>Orchidaceae</taxon>
        <taxon>Orchidoideae</taxon>
        <taxon>Orchideae</taxon>
        <taxon>Orchidinae</taxon>
        <taxon>Platanthera</taxon>
    </lineage>
</organism>
<protein>
    <submittedName>
        <fullName evidence="1">Uncharacterized protein</fullName>
    </submittedName>
</protein>
<dbReference type="EMBL" id="JBBWWR010000008">
    <property type="protein sequence ID" value="KAK8962416.1"/>
    <property type="molecule type" value="Genomic_DNA"/>
</dbReference>
<dbReference type="PANTHER" id="PTHR36800">
    <property type="entry name" value="POLYAMINE-MODULATED FACTOR 1-BINDING PROTEIN"/>
    <property type="match status" value="1"/>
</dbReference>
<proteinExistence type="predicted"/>
<gene>
    <name evidence="1" type="ORF">KSP40_PGU021238</name>
</gene>
<dbReference type="PANTHER" id="PTHR36800:SF1">
    <property type="entry name" value="POLYAMINE-MODULATED FACTOR 1-BINDING PROTEIN"/>
    <property type="match status" value="1"/>
</dbReference>
<accession>A0ABR2MEE9</accession>
<keyword evidence="2" id="KW-1185">Reference proteome</keyword>
<evidence type="ECO:0000313" key="1">
    <source>
        <dbReference type="EMBL" id="KAK8962416.1"/>
    </source>
</evidence>
<comment type="caution">
    <text evidence="1">The sequence shown here is derived from an EMBL/GenBank/DDBJ whole genome shotgun (WGS) entry which is preliminary data.</text>
</comment>